<protein>
    <submittedName>
        <fullName evidence="1">Thioredoxin family protein</fullName>
    </submittedName>
</protein>
<dbReference type="EMBL" id="JBHMEX010000058">
    <property type="protein sequence ID" value="MFB9066005.1"/>
    <property type="molecule type" value="Genomic_DNA"/>
</dbReference>
<gene>
    <name evidence="1" type="ORF">ACFFUQ_18455</name>
</gene>
<reference evidence="1 2" key="1">
    <citation type="submission" date="2024-09" db="EMBL/GenBank/DDBJ databases">
        <authorList>
            <person name="Sun Q."/>
            <person name="Mori K."/>
        </authorList>
    </citation>
    <scope>NUCLEOTIDE SEQUENCE [LARGE SCALE GENOMIC DNA]</scope>
    <source>
        <strain evidence="1 2">CECT 7908</strain>
    </source>
</reference>
<sequence length="145" mass="16330">MFAFFLGFFTAQSQNLVWKTSIADGIEASNKLKKPMLILFTAENYSHNLENEIMKTLDFALWSRDNVVLVKLDLSDNNASDSDKEQNIKLKNAFGIQEYPEVCFANAVIRKTKTTFGSLGKMTYTSGGVKVWISEANTLLHSSEF</sequence>
<organism evidence="1 2">
    <name type="scientific">Flavobacterium branchiarum</name>
    <dbReference type="NCBI Taxonomy" id="1114870"/>
    <lineage>
        <taxon>Bacteria</taxon>
        <taxon>Pseudomonadati</taxon>
        <taxon>Bacteroidota</taxon>
        <taxon>Flavobacteriia</taxon>
        <taxon>Flavobacteriales</taxon>
        <taxon>Flavobacteriaceae</taxon>
        <taxon>Flavobacterium</taxon>
    </lineage>
</organism>
<comment type="caution">
    <text evidence="1">The sequence shown here is derived from an EMBL/GenBank/DDBJ whole genome shotgun (WGS) entry which is preliminary data.</text>
</comment>
<proteinExistence type="predicted"/>
<dbReference type="RefSeq" id="WP_290259889.1">
    <property type="nucleotide sequence ID" value="NZ_JAUFQQ010000003.1"/>
</dbReference>
<evidence type="ECO:0000313" key="2">
    <source>
        <dbReference type="Proteomes" id="UP001589589"/>
    </source>
</evidence>
<name>A0ABV5FR26_9FLAO</name>
<dbReference type="Gene3D" id="3.40.30.10">
    <property type="entry name" value="Glutaredoxin"/>
    <property type="match status" value="1"/>
</dbReference>
<accession>A0ABV5FR26</accession>
<dbReference type="SUPFAM" id="SSF52833">
    <property type="entry name" value="Thioredoxin-like"/>
    <property type="match status" value="1"/>
</dbReference>
<keyword evidence="2" id="KW-1185">Reference proteome</keyword>
<dbReference type="InterPro" id="IPR036249">
    <property type="entry name" value="Thioredoxin-like_sf"/>
</dbReference>
<dbReference type="Proteomes" id="UP001589589">
    <property type="component" value="Unassembled WGS sequence"/>
</dbReference>
<evidence type="ECO:0000313" key="1">
    <source>
        <dbReference type="EMBL" id="MFB9066005.1"/>
    </source>
</evidence>